<organism evidence="13 14">
    <name type="scientific">Candidatus Finniella inopinata</name>
    <dbReference type="NCBI Taxonomy" id="1696036"/>
    <lineage>
        <taxon>Bacteria</taxon>
        <taxon>Pseudomonadati</taxon>
        <taxon>Pseudomonadota</taxon>
        <taxon>Alphaproteobacteria</taxon>
        <taxon>Holosporales</taxon>
        <taxon>Candidatus Paracaedibacteraceae</taxon>
        <taxon>Candidatus Finniella</taxon>
    </lineage>
</organism>
<keyword evidence="6 10" id="KW-0630">Potassium</keyword>
<comment type="caution">
    <text evidence="13">The sequence shown here is derived from an EMBL/GenBank/DDBJ whole genome shotgun (WGS) entry which is preliminary data.</text>
</comment>
<evidence type="ECO:0000256" key="3">
    <source>
        <dbReference type="ARBA" id="ARBA00022475"/>
    </source>
</evidence>
<keyword evidence="3 10" id="KW-1003">Cell membrane</keyword>
<dbReference type="Proteomes" id="UP000293550">
    <property type="component" value="Unassembled WGS sequence"/>
</dbReference>
<keyword evidence="4 10" id="KW-0633">Potassium transport</keyword>
<dbReference type="GO" id="GO:0015379">
    <property type="term" value="F:potassium:chloride symporter activity"/>
    <property type="evidence" value="ECO:0007669"/>
    <property type="project" value="InterPro"/>
</dbReference>
<dbReference type="InterPro" id="IPR003445">
    <property type="entry name" value="Cat_transpt"/>
</dbReference>
<evidence type="ECO:0000256" key="8">
    <source>
        <dbReference type="ARBA" id="ARBA00023065"/>
    </source>
</evidence>
<feature type="transmembrane region" description="Helical" evidence="12">
    <location>
        <begin position="12"/>
        <end position="38"/>
    </location>
</feature>
<comment type="subcellular location">
    <subcellularLocation>
        <location evidence="10">Cell inner membrane</location>
        <topology evidence="10">Multi-pass membrane protein</topology>
    </subcellularLocation>
    <subcellularLocation>
        <location evidence="1">Cell membrane</location>
        <topology evidence="1">Multi-pass membrane protein</topology>
    </subcellularLocation>
</comment>
<feature type="transmembrane region" description="Helical" evidence="12">
    <location>
        <begin position="369"/>
        <end position="392"/>
    </location>
</feature>
<evidence type="ECO:0000256" key="10">
    <source>
        <dbReference type="PIRNR" id="PIRNR006247"/>
    </source>
</evidence>
<sequence>MFVPLLVDLVCYQSASVFGFVTSIFICGFFGSALALANRPHGKIVLGMREAFLVTAFSWIVLSLFAGLPFYCIDSRLSFISSWFESVSSLTTTGATLLANLDDSPKGLLLWRALLQWMGGTGIVVMAMTIFPTLRIGGMQLFRSEFSDRSEKILPRLSQIVTGILSIYVLFTVVCCSLLWLAGMSIFDAICHSMSAVSTGGLSTKDASIGFYDNPLIELIIMVFMILGGTTLILYIKLWNRDVKTFRRDSQLRAYLGVLLVASLAVTFWLWLTNYMDFITSLRRGAFITISTITTTGFTTGDYGQWGAFFGMFLFVLAMIGGCTGSTTGGIKIFRFQVLFALTKAHLLQLRRPHGVFVPVYQDYKISDAVAFSVFTFITLYGFCLVMLALALSGLGLDFVTSLSGSASCLSNTGLGLGKLIGPHTTFANLADGPKLIMMLGMILGRLELLTLLVLFMPSFWRD</sequence>
<dbReference type="GO" id="GO:0005886">
    <property type="term" value="C:plasma membrane"/>
    <property type="evidence" value="ECO:0007669"/>
    <property type="project" value="UniProtKB-SubCell"/>
</dbReference>
<evidence type="ECO:0000313" key="14">
    <source>
        <dbReference type="Proteomes" id="UP000293550"/>
    </source>
</evidence>
<evidence type="ECO:0000256" key="5">
    <source>
        <dbReference type="ARBA" id="ARBA00022692"/>
    </source>
</evidence>
<evidence type="ECO:0000256" key="6">
    <source>
        <dbReference type="ARBA" id="ARBA00022958"/>
    </source>
</evidence>
<feature type="transmembrane region" description="Helical" evidence="12">
    <location>
        <begin position="157"/>
        <end position="180"/>
    </location>
</feature>
<keyword evidence="5 12" id="KW-0812">Transmembrane</keyword>
<evidence type="ECO:0000256" key="1">
    <source>
        <dbReference type="ARBA" id="ARBA00004651"/>
    </source>
</evidence>
<feature type="binding site" evidence="11">
    <location>
        <position position="93"/>
    </location>
    <ligand>
        <name>K(+)</name>
        <dbReference type="ChEBI" id="CHEBI:29103"/>
    </ligand>
</feature>
<evidence type="ECO:0000256" key="4">
    <source>
        <dbReference type="ARBA" id="ARBA00022538"/>
    </source>
</evidence>
<feature type="transmembrane region" description="Helical" evidence="12">
    <location>
        <begin position="50"/>
        <end position="71"/>
    </location>
</feature>
<feature type="binding site" evidence="11">
    <location>
        <position position="200"/>
    </location>
    <ligand>
        <name>K(+)</name>
        <dbReference type="ChEBI" id="CHEBI:29103"/>
    </ligand>
</feature>
<keyword evidence="11" id="KW-0479">Metal-binding</keyword>
<evidence type="ECO:0000256" key="12">
    <source>
        <dbReference type="SAM" id="Phobius"/>
    </source>
</evidence>
<gene>
    <name evidence="13" type="ORF">EQU50_02600</name>
</gene>
<reference evidence="13 14" key="1">
    <citation type="submission" date="2018-10" db="EMBL/GenBank/DDBJ databases">
        <title>An updated phylogeny of the Alphaproteobacteria reveals that the parasitic Rickettsiales and Holosporales have independent origins.</title>
        <authorList>
            <person name="Munoz-Gomez S.A."/>
            <person name="Hess S."/>
            <person name="Burger G."/>
            <person name="Lang B.F."/>
            <person name="Susko E."/>
            <person name="Slamovits C.H."/>
            <person name="Roger A.J."/>
        </authorList>
    </citation>
    <scope>NUCLEOTIDE SEQUENCE [LARGE SCALE GENOMIC DNA]</scope>
    <source>
        <strain evidence="13">HOLO01</strain>
    </source>
</reference>
<evidence type="ECO:0000256" key="9">
    <source>
        <dbReference type="ARBA" id="ARBA00023136"/>
    </source>
</evidence>
<feature type="binding site" evidence="11">
    <location>
        <position position="296"/>
    </location>
    <ligand>
        <name>K(+)</name>
        <dbReference type="ChEBI" id="CHEBI:29103"/>
    </ligand>
</feature>
<dbReference type="EMBL" id="SCFB01000004">
    <property type="protein sequence ID" value="RZI46494.1"/>
    <property type="molecule type" value="Genomic_DNA"/>
</dbReference>
<dbReference type="PANTHER" id="PTHR32024:SF3">
    <property type="entry name" value="TRK SYSTEM POTASSIUM UPTAKE PROTEIN"/>
    <property type="match status" value="1"/>
</dbReference>
<keyword evidence="8 10" id="KW-0406">Ion transport</keyword>
<dbReference type="PIRSF" id="PIRSF006247">
    <property type="entry name" value="TrkH"/>
    <property type="match status" value="1"/>
</dbReference>
<keyword evidence="10" id="KW-0997">Cell inner membrane</keyword>
<dbReference type="InterPro" id="IPR004772">
    <property type="entry name" value="TrkH"/>
</dbReference>
<dbReference type="RefSeq" id="WP_130153596.1">
    <property type="nucleotide sequence ID" value="NZ_SCFB01000004.1"/>
</dbReference>
<feature type="binding site" evidence="11">
    <location>
        <position position="412"/>
    </location>
    <ligand>
        <name>K(+)</name>
        <dbReference type="ChEBI" id="CHEBI:29103"/>
    </ligand>
</feature>
<feature type="binding site" evidence="11">
    <location>
        <position position="295"/>
    </location>
    <ligand>
        <name>K(+)</name>
        <dbReference type="ChEBI" id="CHEBI:29103"/>
    </ligand>
</feature>
<dbReference type="PANTHER" id="PTHR32024">
    <property type="entry name" value="TRK SYSTEM POTASSIUM UPTAKE PROTEIN TRKG-RELATED"/>
    <property type="match status" value="1"/>
</dbReference>
<keyword evidence="7 12" id="KW-1133">Transmembrane helix</keyword>
<comment type="function">
    <text evidence="10">Low-affinity potassium transport system. Interacts with Trk system potassium uptake protein TrkA.</text>
</comment>
<dbReference type="Pfam" id="PF02386">
    <property type="entry name" value="TrkH"/>
    <property type="match status" value="1"/>
</dbReference>
<feature type="transmembrane region" description="Helical" evidence="12">
    <location>
        <begin position="219"/>
        <end position="240"/>
    </location>
</feature>
<name>A0A4Q7DKA0_9PROT</name>
<feature type="transmembrane region" description="Helical" evidence="12">
    <location>
        <begin position="306"/>
        <end position="325"/>
    </location>
</feature>
<feature type="transmembrane region" description="Helical" evidence="12">
    <location>
        <begin position="114"/>
        <end position="136"/>
    </location>
</feature>
<feature type="transmembrane region" description="Helical" evidence="12">
    <location>
        <begin position="436"/>
        <end position="457"/>
    </location>
</feature>
<dbReference type="OrthoDB" id="9810952at2"/>
<proteinExistence type="inferred from homology"/>
<keyword evidence="14" id="KW-1185">Reference proteome</keyword>
<evidence type="ECO:0000256" key="7">
    <source>
        <dbReference type="ARBA" id="ARBA00022989"/>
    </source>
</evidence>
<feature type="transmembrane region" description="Helical" evidence="12">
    <location>
        <begin position="252"/>
        <end position="272"/>
    </location>
</feature>
<feature type="binding site" evidence="11">
    <location>
        <position position="92"/>
    </location>
    <ligand>
        <name>K(+)</name>
        <dbReference type="ChEBI" id="CHEBI:29103"/>
    </ligand>
</feature>
<accession>A0A4Q7DKA0</accession>
<dbReference type="AlphaFoldDB" id="A0A4Q7DKA0"/>
<protein>
    <recommendedName>
        <fullName evidence="10">Trk system potassium uptake protein</fullName>
    </recommendedName>
</protein>
<evidence type="ECO:0000256" key="11">
    <source>
        <dbReference type="PIRSR" id="PIRSR006247-1"/>
    </source>
</evidence>
<keyword evidence="2 10" id="KW-0813">Transport</keyword>
<dbReference type="GO" id="GO:0046872">
    <property type="term" value="F:metal ion binding"/>
    <property type="evidence" value="ECO:0007669"/>
    <property type="project" value="UniProtKB-KW"/>
</dbReference>
<keyword evidence="9 10" id="KW-0472">Membrane</keyword>
<evidence type="ECO:0000256" key="2">
    <source>
        <dbReference type="ARBA" id="ARBA00022448"/>
    </source>
</evidence>
<evidence type="ECO:0000313" key="13">
    <source>
        <dbReference type="EMBL" id="RZI46494.1"/>
    </source>
</evidence>
<comment type="similarity">
    <text evidence="10">Belongs to the TrkH potassium transport family.</text>
</comment>